<protein>
    <recommendedName>
        <fullName evidence="2">Ricin B lectin domain-containing protein</fullName>
    </recommendedName>
</protein>
<dbReference type="SUPFAM" id="SSF50370">
    <property type="entry name" value="Ricin B-like lectins"/>
    <property type="match status" value="1"/>
</dbReference>
<accession>A0A369M9V0</accession>
<gene>
    <name evidence="3" type="ORF">C1877_02255</name>
</gene>
<keyword evidence="1" id="KW-0472">Membrane</keyword>
<dbReference type="InterPro" id="IPR035992">
    <property type="entry name" value="Ricin_B-like_lectins"/>
</dbReference>
<proteinExistence type="predicted"/>
<keyword evidence="1" id="KW-0812">Transmembrane</keyword>
<feature type="domain" description="Ricin B lectin" evidence="2">
    <location>
        <begin position="250"/>
        <end position="341"/>
    </location>
</feature>
<evidence type="ECO:0000313" key="3">
    <source>
        <dbReference type="EMBL" id="RDB67275.1"/>
    </source>
</evidence>
<dbReference type="RefSeq" id="WP_041239219.1">
    <property type="nucleotide sequence ID" value="NZ_CABMMS010000001.1"/>
</dbReference>
<comment type="caution">
    <text evidence="3">The sequence shown here is derived from an EMBL/GenBank/DDBJ whole genome shotgun (WGS) entry which is preliminary data.</text>
</comment>
<organism evidence="3 4">
    <name type="scientific">Gordonibacter pamelaeae</name>
    <dbReference type="NCBI Taxonomy" id="471189"/>
    <lineage>
        <taxon>Bacteria</taxon>
        <taxon>Bacillati</taxon>
        <taxon>Actinomycetota</taxon>
        <taxon>Coriobacteriia</taxon>
        <taxon>Eggerthellales</taxon>
        <taxon>Eggerthellaceae</taxon>
        <taxon>Gordonibacter</taxon>
    </lineage>
</organism>
<dbReference type="Pfam" id="PF14200">
    <property type="entry name" value="RicinB_lectin_2"/>
    <property type="match status" value="1"/>
</dbReference>
<keyword evidence="4" id="KW-1185">Reference proteome</keyword>
<keyword evidence="1" id="KW-1133">Transmembrane helix</keyword>
<dbReference type="OrthoDB" id="2038674at2"/>
<dbReference type="AlphaFoldDB" id="A0A369M9V0"/>
<dbReference type="Gene3D" id="2.80.10.50">
    <property type="match status" value="2"/>
</dbReference>
<dbReference type="GeneID" id="78358537"/>
<sequence>MAGQKGNGAAFDAVQPRDRAIARRRFLGLGGAAALSLLLAPRLAWGGVGGGSWGSAGATAHPGSHFGYDGGWGYSSNGKVWLAVSCNATVGRMTELFLEVSVTSYYANGGVWSPTWFTDYPDTHVDSFVRNGAGVWLSSTSGFYDTTYDCAWFQGPYATHRLRVAREAWDWWSWAGVRAWCDSPDSAYGINTTAEASQLIPHHPLVDDRSWQGRIVTLRPEAAPHLRLDAAGGGTANGTNIIGWSASDYTNQHWLVLTSAQGRTCLVPVHTGEAPLFADVSSNDWNDGDNVHLWSGTGGWNQSFWLHDLGTGYHMIVPECSGCALDLEGGGQGNGTNVAQWNCYGDWGNPNQHWALEEPLFREREPGALTLSAAGGTADAGAGGAGEVEPGAALSPTDPDLACLPRNYPGTAGMGYRYAWYRGGAPGERAECVRGPSEEPAYEVAEVDEGAYLVCVVTAYARYGNVSYRGEAETASVHVRSLRARVRFFADADAEPCFADQLDRGSAYTVPQAAWQAAAKPDCAGVDGWYRDASCTEAFVGGALVEDDLDLFACNRVELTYAQADRSCLLASPRAYYLDEACEHPLPDPSALLPPQAMLRYGGRVSFARGASAWYEDMGRVREASCALGAYAAPDAADLPLRSARLTRNTTAYLLWRTPAYDGISLS</sequence>
<dbReference type="InterPro" id="IPR000772">
    <property type="entry name" value="Ricin_B_lectin"/>
</dbReference>
<feature type="transmembrane region" description="Helical" evidence="1">
    <location>
        <begin position="26"/>
        <end position="45"/>
    </location>
</feature>
<evidence type="ECO:0000313" key="4">
    <source>
        <dbReference type="Proteomes" id="UP000254000"/>
    </source>
</evidence>
<reference evidence="3 4" key="1">
    <citation type="journal article" date="2018" name="Elife">
        <title>Discovery and characterization of a prevalent human gut bacterial enzyme sufficient for the inactivation of a family of plant toxins.</title>
        <authorList>
            <person name="Koppel N."/>
            <person name="Bisanz J.E."/>
            <person name="Pandelia M.E."/>
            <person name="Turnbaugh P.J."/>
            <person name="Balskus E.P."/>
        </authorList>
    </citation>
    <scope>NUCLEOTIDE SEQUENCE [LARGE SCALE GENOMIC DNA]</scope>
    <source>
        <strain evidence="3 4">3C</strain>
    </source>
</reference>
<evidence type="ECO:0000259" key="2">
    <source>
        <dbReference type="Pfam" id="PF14200"/>
    </source>
</evidence>
<name>A0A369M9V0_9ACTN</name>
<dbReference type="Proteomes" id="UP000254000">
    <property type="component" value="Unassembled WGS sequence"/>
</dbReference>
<dbReference type="EMBL" id="PPTS01000001">
    <property type="protein sequence ID" value="RDB67275.1"/>
    <property type="molecule type" value="Genomic_DNA"/>
</dbReference>
<dbReference type="CDD" id="cd00161">
    <property type="entry name" value="beta-trefoil_Ricin-like"/>
    <property type="match status" value="1"/>
</dbReference>
<dbReference type="InterPro" id="IPR006311">
    <property type="entry name" value="TAT_signal"/>
</dbReference>
<dbReference type="PROSITE" id="PS51318">
    <property type="entry name" value="TAT"/>
    <property type="match status" value="1"/>
</dbReference>
<evidence type="ECO:0000256" key="1">
    <source>
        <dbReference type="SAM" id="Phobius"/>
    </source>
</evidence>